<dbReference type="OrthoDB" id="2425841at2759"/>
<organism evidence="2 3">
    <name type="scientific">Araneus ventricosus</name>
    <name type="common">Orbweaver spider</name>
    <name type="synonym">Epeira ventricosa</name>
    <dbReference type="NCBI Taxonomy" id="182803"/>
    <lineage>
        <taxon>Eukaryota</taxon>
        <taxon>Metazoa</taxon>
        <taxon>Ecdysozoa</taxon>
        <taxon>Arthropoda</taxon>
        <taxon>Chelicerata</taxon>
        <taxon>Arachnida</taxon>
        <taxon>Araneae</taxon>
        <taxon>Araneomorphae</taxon>
        <taxon>Entelegynae</taxon>
        <taxon>Araneoidea</taxon>
        <taxon>Araneidae</taxon>
        <taxon>Araneus</taxon>
    </lineage>
</organism>
<feature type="region of interest" description="Disordered" evidence="1">
    <location>
        <begin position="49"/>
        <end position="79"/>
    </location>
</feature>
<dbReference type="EMBL" id="BGPR01003726">
    <property type="protein sequence ID" value="GBM91699.1"/>
    <property type="molecule type" value="Genomic_DNA"/>
</dbReference>
<gene>
    <name evidence="2" type="ORF">AVEN_24874_1</name>
</gene>
<proteinExistence type="predicted"/>
<comment type="caution">
    <text evidence="2">The sequence shown here is derived from an EMBL/GenBank/DDBJ whole genome shotgun (WGS) entry which is preliminary data.</text>
</comment>
<evidence type="ECO:0000313" key="3">
    <source>
        <dbReference type="Proteomes" id="UP000499080"/>
    </source>
</evidence>
<reference evidence="2 3" key="1">
    <citation type="journal article" date="2019" name="Sci. Rep.">
        <title>Orb-weaving spider Araneus ventricosus genome elucidates the spidroin gene catalogue.</title>
        <authorList>
            <person name="Kono N."/>
            <person name="Nakamura H."/>
            <person name="Ohtoshi R."/>
            <person name="Moran D.A.P."/>
            <person name="Shinohara A."/>
            <person name="Yoshida Y."/>
            <person name="Fujiwara M."/>
            <person name="Mori M."/>
            <person name="Tomita M."/>
            <person name="Arakawa K."/>
        </authorList>
    </citation>
    <scope>NUCLEOTIDE SEQUENCE [LARGE SCALE GENOMIC DNA]</scope>
</reference>
<evidence type="ECO:0000313" key="2">
    <source>
        <dbReference type="EMBL" id="GBM91699.1"/>
    </source>
</evidence>
<name>A0A4Y2JQJ5_ARAVE</name>
<protein>
    <submittedName>
        <fullName evidence="2">Uncharacterized protein</fullName>
    </submittedName>
</protein>
<evidence type="ECO:0000256" key="1">
    <source>
        <dbReference type="SAM" id="MobiDB-lite"/>
    </source>
</evidence>
<keyword evidence="3" id="KW-1185">Reference proteome</keyword>
<dbReference type="AlphaFoldDB" id="A0A4Y2JQJ5"/>
<dbReference type="Proteomes" id="UP000499080">
    <property type="component" value="Unassembled WGS sequence"/>
</dbReference>
<feature type="compositionally biased region" description="Basic and acidic residues" evidence="1">
    <location>
        <begin position="60"/>
        <end position="79"/>
    </location>
</feature>
<accession>A0A4Y2JQJ5</accession>
<sequence>MWIQLREKEEINDVVLINDFLLLDSEAQTSERLTELDILDTVRNENNTAMNCDEDDDEVGNDHDSEINKSSYDENAKII</sequence>